<evidence type="ECO:0000313" key="2">
    <source>
        <dbReference type="Proteomes" id="UP000243799"/>
    </source>
</evidence>
<sequence length="91" mass="10516">MTTHNDDGNFSLSANDVEANNTQHEQGAIFMTGFRAPNTEVVTSLISERPGMRRVSHQPTARYRERSQFEDEIWHSTGTRHYGVLRPTRRR</sequence>
<keyword evidence="2" id="KW-1185">Reference proteome</keyword>
<organism evidence="1 2">
    <name type="scientific">Amycolatopsis marina</name>
    <dbReference type="NCBI Taxonomy" id="490629"/>
    <lineage>
        <taxon>Bacteria</taxon>
        <taxon>Bacillati</taxon>
        <taxon>Actinomycetota</taxon>
        <taxon>Actinomycetes</taxon>
        <taxon>Pseudonocardiales</taxon>
        <taxon>Pseudonocardiaceae</taxon>
        <taxon>Amycolatopsis</taxon>
    </lineage>
</organism>
<dbReference type="STRING" id="490629.SAMN05216266_12753"/>
<dbReference type="RefSeq" id="WP_143101946.1">
    <property type="nucleotide sequence ID" value="NZ_FOKG01000027.1"/>
</dbReference>
<protein>
    <submittedName>
        <fullName evidence="1">Uncharacterized protein</fullName>
    </submittedName>
</protein>
<dbReference type="EMBL" id="FOKG01000027">
    <property type="protein sequence ID" value="SFB61183.1"/>
    <property type="molecule type" value="Genomic_DNA"/>
</dbReference>
<reference evidence="2" key="1">
    <citation type="submission" date="2016-10" db="EMBL/GenBank/DDBJ databases">
        <authorList>
            <person name="Varghese N."/>
            <person name="Submissions S."/>
        </authorList>
    </citation>
    <scope>NUCLEOTIDE SEQUENCE [LARGE SCALE GENOMIC DNA]</scope>
    <source>
        <strain evidence="2">CGMCC 4.3568</strain>
    </source>
</reference>
<proteinExistence type="predicted"/>
<dbReference type="Proteomes" id="UP000243799">
    <property type="component" value="Unassembled WGS sequence"/>
</dbReference>
<evidence type="ECO:0000313" key="1">
    <source>
        <dbReference type="EMBL" id="SFB61183.1"/>
    </source>
</evidence>
<name>A0A1I1CL78_9PSEU</name>
<gene>
    <name evidence="1" type="ORF">SAMN05216266_12753</name>
</gene>
<accession>A0A1I1CL78</accession>
<dbReference type="AlphaFoldDB" id="A0A1I1CL78"/>